<organism evidence="1 2">
    <name type="scientific">Nocardioides agri</name>
    <dbReference type="NCBI Taxonomy" id="2682843"/>
    <lineage>
        <taxon>Bacteria</taxon>
        <taxon>Bacillati</taxon>
        <taxon>Actinomycetota</taxon>
        <taxon>Actinomycetes</taxon>
        <taxon>Propionibacteriales</taxon>
        <taxon>Nocardioidaceae</taxon>
        <taxon>Nocardioides</taxon>
    </lineage>
</organism>
<keyword evidence="2" id="KW-1185">Reference proteome</keyword>
<dbReference type="RefSeq" id="WP_157341452.1">
    <property type="nucleotide sequence ID" value="NZ_WSEK01000004.1"/>
</dbReference>
<dbReference type="AlphaFoldDB" id="A0A6L6XQY6"/>
<comment type="caution">
    <text evidence="1">The sequence shown here is derived from an EMBL/GenBank/DDBJ whole genome shotgun (WGS) entry which is preliminary data.</text>
</comment>
<sequence>MSTTPDVSPSRVAAVGAELYALLPAHVRQVDLAAGSALQALLEVLARSSTELDVELEAYYDALFVETADAANLPGVAALVAAIPLQPMPPGAALDQRAYVANTVRYRRGKGTARVLEALARDVSGDGAAAVEYFLRVARLQHLLDVRPERPATGSLVDGDTHAHAGGFQDRLPRLLDVRDVVATHNHPSGRFGILSVGVHLIRPVVPVFPAPPVGTALPASDLSGVPQAHTWPVSGGTTGHFQLAAQPGAPLRLFAPDRVADAAGTRPEGRDLADRLRRLPLHRETDELRRAAVEGRAPRLTGRPWFDESGQPFRVFVRRAGETTFAAVPPAQLRIANLEAKPLARPPATLPVVWYQPGATQATRTTDSAPITCAVDPVTGRVVTALPPTGVPEVTEVRVAYATAHGRPIGAGAQERGAADQPFEIRDDGPVTDLVWVVDTSRPTGGSAQTAHRTVSTLATALTEVAAAGANRRSFVILARCDVESVSAAAGTLDIEVPPESEVHLVAAEWRAPVAAPGVPGDPALRGFVVRRERRFTVHGTVRVQRGSGPATAEAGRLVVDGVEFTGGMRLAVRSVSDLDLRHTTLRSPGGAALTATGQLTDVTVRITHSLCGPIRLGSTAIEVSGDLTLCDSVVAADGVAAGDTLAAPGLDCCLRNVTVLGTSQLRELTATNVLFAAPLTVARRQSGCVRFSFVPDLSSAPRLYRCQPQLALAAARQAKGAPLGVSEAQRVRLSVEPVLLDRSLDEPTVAMLHELCPDAIRRGGEDEAEMGAFAVAAHGIVRANLASLFDDFVPSALMAGVIDDTRSNAVAQRRNTP</sequence>
<gene>
    <name evidence="1" type="ORF">GON03_07360</name>
</gene>
<accession>A0A6L6XQY6</accession>
<dbReference type="Proteomes" id="UP000473525">
    <property type="component" value="Unassembled WGS sequence"/>
</dbReference>
<reference evidence="1 2" key="1">
    <citation type="submission" date="2019-12" db="EMBL/GenBank/DDBJ databases">
        <authorList>
            <person name="Huq M.A."/>
        </authorList>
    </citation>
    <scope>NUCLEOTIDE SEQUENCE [LARGE SCALE GENOMIC DNA]</scope>
    <source>
        <strain evidence="1 2">MAH-18</strain>
    </source>
</reference>
<proteinExistence type="predicted"/>
<name>A0A6L6XQY6_9ACTN</name>
<dbReference type="EMBL" id="WSEK01000004">
    <property type="protein sequence ID" value="MVQ48996.1"/>
    <property type="molecule type" value="Genomic_DNA"/>
</dbReference>
<dbReference type="PROSITE" id="PS01302">
    <property type="entry name" value="UPF0758"/>
    <property type="match status" value="1"/>
</dbReference>
<protein>
    <submittedName>
        <fullName evidence="1">Uncharacterized protein</fullName>
    </submittedName>
</protein>
<dbReference type="InterPro" id="IPR020891">
    <property type="entry name" value="UPF0758_CS"/>
</dbReference>
<evidence type="ECO:0000313" key="2">
    <source>
        <dbReference type="Proteomes" id="UP000473525"/>
    </source>
</evidence>
<evidence type="ECO:0000313" key="1">
    <source>
        <dbReference type="EMBL" id="MVQ48996.1"/>
    </source>
</evidence>